<proteinExistence type="predicted"/>
<reference evidence="1" key="2">
    <citation type="submission" date="2011-09" db="EMBL/GenBank/DDBJ databases">
        <title>Sequence assembly of the Felis catus genome version 6.2.</title>
        <authorList>
            <person name="Hillier L.W."/>
            <person name="Warren W."/>
            <person name="Obrien S."/>
            <person name="Wilson R.K."/>
        </authorList>
    </citation>
    <scope>NUCLEOTIDE SEQUENCE [LARGE SCALE GENOMIC DNA]</scope>
    <source>
        <strain evidence="1">Abyssinian</strain>
    </source>
</reference>
<accession>A0ABI7YLM0</accession>
<reference evidence="2" key="3">
    <citation type="submission" date="2021-02" db="EMBL/GenBank/DDBJ databases">
        <title>Safari Cat Assemblies.</title>
        <authorList>
            <person name="Bredemeyer K.R."/>
            <person name="Murphy W.J."/>
        </authorList>
    </citation>
    <scope>NUCLEOTIDE SEQUENCE [LARGE SCALE GENOMIC DNA]</scope>
</reference>
<evidence type="ECO:0000313" key="2">
    <source>
        <dbReference type="Proteomes" id="UP000823872"/>
    </source>
</evidence>
<dbReference type="Ensembl" id="ENSFCTT00005049215.1">
    <property type="protein sequence ID" value="ENSFCTP00005035702.1"/>
    <property type="gene ID" value="ENSFCTG00005017092.1"/>
</dbReference>
<dbReference type="Ensembl" id="ENSFCTT00005049288.1">
    <property type="protein sequence ID" value="ENSFCTP00005035769.1"/>
    <property type="gene ID" value="ENSFCTG00005017092.1"/>
</dbReference>
<name>A0ABI7YLM0_FELCA</name>
<protein>
    <submittedName>
        <fullName evidence="1">Uncharacterized protein</fullName>
    </submittedName>
</protein>
<dbReference type="Ensembl" id="ENSFCTT00005049155.1">
    <property type="protein sequence ID" value="ENSFCTP00005035643.1"/>
    <property type="gene ID" value="ENSFCTG00005017092.1"/>
</dbReference>
<reference evidence="1" key="4">
    <citation type="submission" date="2025-05" db="UniProtKB">
        <authorList>
            <consortium name="Ensembl"/>
        </authorList>
    </citation>
    <scope>IDENTIFICATION</scope>
    <source>
        <strain evidence="1">breed Abyssinian</strain>
    </source>
</reference>
<reference evidence="1" key="1">
    <citation type="journal article" date="2007" name="Genome Res.">
        <title>Initial sequence and comparative analysis of the cat genome.</title>
        <authorList>
            <person name="Pontius J.U."/>
            <person name="Mullikin J.C."/>
            <person name="Smith D.R."/>
            <person name="Lindblad-Toh K."/>
            <person name="Gnerre S."/>
            <person name="Clamp M."/>
            <person name="Chang J."/>
            <person name="Stephens R."/>
            <person name="Neelam B."/>
            <person name="Volfovsky N."/>
            <person name="Schaffer A.A."/>
            <person name="Agarwala R."/>
            <person name="Narfstrom K."/>
            <person name="Murphy W.J."/>
            <person name="Giger U."/>
            <person name="Roca A.L."/>
            <person name="Antunes A."/>
            <person name="Menotti-Raymond M."/>
            <person name="Yuhki N."/>
            <person name="Pecon-Slattery J."/>
            <person name="Johnson W.E."/>
            <person name="Bourque G."/>
            <person name="Tesler G."/>
            <person name="O'Brien S.J."/>
        </authorList>
    </citation>
    <scope>NUCLEOTIDE SEQUENCE [LARGE SCALE GENOMIC DNA]</scope>
    <source>
        <strain evidence="1">Abyssinian</strain>
    </source>
</reference>
<keyword evidence="2" id="KW-1185">Reference proteome</keyword>
<organism evidence="1 2">
    <name type="scientific">Felis catus</name>
    <name type="common">Cat</name>
    <name type="synonym">Felis silvestris catus</name>
    <dbReference type="NCBI Taxonomy" id="9685"/>
    <lineage>
        <taxon>Eukaryota</taxon>
        <taxon>Metazoa</taxon>
        <taxon>Chordata</taxon>
        <taxon>Craniata</taxon>
        <taxon>Vertebrata</taxon>
        <taxon>Euteleostomi</taxon>
        <taxon>Mammalia</taxon>
        <taxon>Eutheria</taxon>
        <taxon>Laurasiatheria</taxon>
        <taxon>Carnivora</taxon>
        <taxon>Feliformia</taxon>
        <taxon>Felidae</taxon>
        <taxon>Felinae</taxon>
        <taxon>Felis</taxon>
    </lineage>
</organism>
<sequence length="132" mass="15039">EVILRIRNEGVETVKQEREKVSIRVFCQCHYWEHWDLNFTGIVIHLQNTSQNFPAKGQESGALIHWLLFSTLQGRSGESGHPCLILHLRGKTFTLSPVSTMLAVDLSYMSFIMLTDIPTKPTLLRVFIINGS</sequence>
<dbReference type="Proteomes" id="UP000823872">
    <property type="component" value="Chromosome C2"/>
</dbReference>
<evidence type="ECO:0000313" key="1">
    <source>
        <dbReference type="Ensembl" id="ENSFCTP00005035769.1"/>
    </source>
</evidence>
<dbReference type="Ensembl" id="ENSFCTT00005049368.1">
    <property type="protein sequence ID" value="ENSFCTP00005035840.1"/>
    <property type="gene ID" value="ENSFCTG00005017092.1"/>
</dbReference>